<reference evidence="4" key="2">
    <citation type="submission" date="2020-04" db="EMBL/GenBank/DDBJ databases">
        <authorList>
            <consortium name="NCBI Genome Project"/>
        </authorList>
    </citation>
    <scope>NUCLEOTIDE SEQUENCE</scope>
    <source>
        <strain evidence="4">CBS 342.82</strain>
    </source>
</reference>
<keyword evidence="3" id="KW-1185">Reference proteome</keyword>
<dbReference type="GeneID" id="54360128"/>
<dbReference type="PANTHER" id="PTHR38116">
    <property type="entry name" value="CHROMOSOME 7, WHOLE GENOME SHOTGUN SEQUENCE"/>
    <property type="match status" value="1"/>
</dbReference>
<feature type="compositionally biased region" description="Basic residues" evidence="1">
    <location>
        <begin position="41"/>
        <end position="51"/>
    </location>
</feature>
<feature type="domain" description="BZIP" evidence="2">
    <location>
        <begin position="31"/>
        <end position="46"/>
    </location>
</feature>
<evidence type="ECO:0000259" key="2">
    <source>
        <dbReference type="PROSITE" id="PS00036"/>
    </source>
</evidence>
<evidence type="ECO:0000256" key="1">
    <source>
        <dbReference type="SAM" id="MobiDB-lite"/>
    </source>
</evidence>
<dbReference type="OrthoDB" id="5973539at2759"/>
<evidence type="ECO:0000313" key="4">
    <source>
        <dbReference type="RefSeq" id="XP_033456353.1"/>
    </source>
</evidence>
<reference evidence="4" key="3">
    <citation type="submission" date="2025-08" db="UniProtKB">
        <authorList>
            <consortium name="RefSeq"/>
        </authorList>
    </citation>
    <scope>IDENTIFICATION</scope>
    <source>
        <strain evidence="4">CBS 342.82</strain>
    </source>
</reference>
<dbReference type="GO" id="GO:0003700">
    <property type="term" value="F:DNA-binding transcription factor activity"/>
    <property type="evidence" value="ECO:0007669"/>
    <property type="project" value="InterPro"/>
</dbReference>
<dbReference type="Proteomes" id="UP000504637">
    <property type="component" value="Unplaced"/>
</dbReference>
<accession>A0A6J3LXF4</accession>
<dbReference type="PROSITE" id="PS00036">
    <property type="entry name" value="BZIP_BASIC"/>
    <property type="match status" value="1"/>
</dbReference>
<evidence type="ECO:0000313" key="3">
    <source>
        <dbReference type="Proteomes" id="UP000504637"/>
    </source>
</evidence>
<feature type="region of interest" description="Disordered" evidence="1">
    <location>
        <begin position="1"/>
        <end position="116"/>
    </location>
</feature>
<name>A0A6J3LXF4_9PEZI</name>
<dbReference type="InterPro" id="IPR004827">
    <property type="entry name" value="bZIP"/>
</dbReference>
<dbReference type="PANTHER" id="PTHR38116:SF5">
    <property type="entry name" value="BZIP DOMAIN-CONTAINING PROTEIN"/>
    <property type="match status" value="1"/>
</dbReference>
<sequence>MLPSPPESHNDPVQHNATTTKRKPIRRDAEKRRQQNIIAQKRYREKLKRRLGQLERLEAENEQPDESVSEVPPSAIVSPPIDIISTDSSKNKSTSCEDTLIDSHTHAEESHESNHMTDLSTDTTLWDANLIDDSLLLLGYPVTSVSIKHFDCGCKGPHLELISSNGAKEYRYSPQYRGDHSQPPLNLPAKSLCIERLCIIQAMFSNCQHIGISEGMICSDEAFSPFFRPMPNKSDCDTTILPSGIVSRVQNIFHTLKPDLRPLQEQITIRHHPVIDVLPFPTFRRNLIITYPPIPEDELFADLLDGLICWSGVGGSRKERSMLEGENSSGTPWDCRSWEARVWFLQKYWTLLGGEEGELVRQSEWWRTLRGEEEEVWPLGGLVTV</sequence>
<gene>
    <name evidence="4" type="ORF">K489DRAFT_345314</name>
</gene>
<dbReference type="CDD" id="cd14688">
    <property type="entry name" value="bZIP_YAP"/>
    <property type="match status" value="1"/>
</dbReference>
<dbReference type="AlphaFoldDB" id="A0A6J3LXF4"/>
<protein>
    <recommendedName>
        <fullName evidence="2">BZIP domain-containing protein</fullName>
    </recommendedName>
</protein>
<dbReference type="RefSeq" id="XP_033456353.1">
    <property type="nucleotide sequence ID" value="XM_033602328.1"/>
</dbReference>
<reference evidence="4" key="1">
    <citation type="submission" date="2020-01" db="EMBL/GenBank/DDBJ databases">
        <authorList>
            <consortium name="DOE Joint Genome Institute"/>
            <person name="Haridas S."/>
            <person name="Albert R."/>
            <person name="Binder M."/>
            <person name="Bloem J."/>
            <person name="Labutti K."/>
            <person name="Salamov A."/>
            <person name="Andreopoulos B."/>
            <person name="Baker S.E."/>
            <person name="Barry K."/>
            <person name="Bills G."/>
            <person name="Bluhm B.H."/>
            <person name="Cannon C."/>
            <person name="Castanera R."/>
            <person name="Culley D.E."/>
            <person name="Daum C."/>
            <person name="Ezra D."/>
            <person name="Gonzalez J.B."/>
            <person name="Henrissat B."/>
            <person name="Kuo A."/>
            <person name="Liang C."/>
            <person name="Lipzen A."/>
            <person name="Lutzoni F."/>
            <person name="Magnuson J."/>
            <person name="Mondo S."/>
            <person name="Nolan M."/>
            <person name="Ohm R."/>
            <person name="Pangilinan J."/>
            <person name="Park H.-J."/>
            <person name="Ramirez L."/>
            <person name="Alfaro M."/>
            <person name="Sun H."/>
            <person name="Tritt A."/>
            <person name="Yoshinaga Y."/>
            <person name="Zwiers L.-H."/>
            <person name="Turgeon B.G."/>
            <person name="Goodwin S.B."/>
            <person name="Spatafora J.W."/>
            <person name="Crous P.W."/>
            <person name="Grigoriev I.V."/>
        </authorList>
    </citation>
    <scope>NUCLEOTIDE SEQUENCE</scope>
    <source>
        <strain evidence="4">CBS 342.82</strain>
    </source>
</reference>
<feature type="compositionally biased region" description="Low complexity" evidence="1">
    <location>
        <begin position="76"/>
        <end position="88"/>
    </location>
</feature>
<proteinExistence type="predicted"/>
<dbReference type="Pfam" id="PF11905">
    <property type="entry name" value="DUF3425"/>
    <property type="match status" value="1"/>
</dbReference>
<dbReference type="InterPro" id="IPR021833">
    <property type="entry name" value="DUF3425"/>
</dbReference>
<feature type="compositionally biased region" description="Basic and acidic residues" evidence="1">
    <location>
        <begin position="101"/>
        <end position="115"/>
    </location>
</feature>
<organism evidence="4">
    <name type="scientific">Dissoconium aciculare CBS 342.82</name>
    <dbReference type="NCBI Taxonomy" id="1314786"/>
    <lineage>
        <taxon>Eukaryota</taxon>
        <taxon>Fungi</taxon>
        <taxon>Dikarya</taxon>
        <taxon>Ascomycota</taxon>
        <taxon>Pezizomycotina</taxon>
        <taxon>Dothideomycetes</taxon>
        <taxon>Dothideomycetidae</taxon>
        <taxon>Mycosphaerellales</taxon>
        <taxon>Dissoconiaceae</taxon>
        <taxon>Dissoconium</taxon>
    </lineage>
</organism>